<organism evidence="2 3">
    <name type="scientific">Candidatus Abzuiibacterium crystallinum</name>
    <dbReference type="NCBI Taxonomy" id="1974748"/>
    <lineage>
        <taxon>Bacteria</taxon>
        <taxon>Pseudomonadati</taxon>
        <taxon>Candidatus Omnitrophota</taxon>
        <taxon>Candidatus Abzuiibacterium</taxon>
    </lineage>
</organism>
<evidence type="ECO:0000259" key="1">
    <source>
        <dbReference type="Pfam" id="PF00483"/>
    </source>
</evidence>
<sequence length="249" mass="28760">MKAMMLCAGYATRLYPLTKDKPKPLLPLAGRPMINYLIDKLQAIRELDEMCVVTNAKFFDHFQEWKEQYYPREPIHVLNDHTDSNETRLGAIRDMNLALKSFNAEDDILVLASDNYFDSDLNQFAQNAVSHRPAATLAVYDVKDLKLATKYGLISHDNHYKITQFFEKPKHPTTTLASTGVYFFPKENLKLIDQFLAGNQNPDAPGHYIKWLSERTEVFAFPFEGTWYDIGDFESYRKADTLVRQAFKS</sequence>
<comment type="caution">
    <text evidence="2">The sequence shown here is derived from an EMBL/GenBank/DDBJ whole genome shotgun (WGS) entry which is preliminary data.</text>
</comment>
<feature type="domain" description="Nucleotidyl transferase" evidence="1">
    <location>
        <begin position="2"/>
        <end position="243"/>
    </location>
</feature>
<dbReference type="CDD" id="cd04181">
    <property type="entry name" value="NTP_transferase"/>
    <property type="match status" value="1"/>
</dbReference>
<dbReference type="InterPro" id="IPR005835">
    <property type="entry name" value="NTP_transferase_dom"/>
</dbReference>
<gene>
    <name evidence="2" type="ORF">COV74_07705</name>
</gene>
<dbReference type="Proteomes" id="UP000230859">
    <property type="component" value="Unassembled WGS sequence"/>
</dbReference>
<dbReference type="SUPFAM" id="SSF53448">
    <property type="entry name" value="Nucleotide-diphospho-sugar transferases"/>
    <property type="match status" value="1"/>
</dbReference>
<dbReference type="AlphaFoldDB" id="A0A2H0LMQ9"/>
<evidence type="ECO:0000313" key="3">
    <source>
        <dbReference type="Proteomes" id="UP000230859"/>
    </source>
</evidence>
<protein>
    <submittedName>
        <fullName evidence="2">Nucleoside-diphosphate-sugar pyrophosphorylase</fullName>
    </submittedName>
</protein>
<reference evidence="2 3" key="1">
    <citation type="submission" date="2017-09" db="EMBL/GenBank/DDBJ databases">
        <title>Depth-based differentiation of microbial function through sediment-hosted aquifers and enrichment of novel symbionts in the deep terrestrial subsurface.</title>
        <authorList>
            <person name="Probst A.J."/>
            <person name="Ladd B."/>
            <person name="Jarett J.K."/>
            <person name="Geller-Mcgrath D.E."/>
            <person name="Sieber C.M."/>
            <person name="Emerson J.B."/>
            <person name="Anantharaman K."/>
            <person name="Thomas B.C."/>
            <person name="Malmstrom R."/>
            <person name="Stieglmeier M."/>
            <person name="Klingl A."/>
            <person name="Woyke T."/>
            <person name="Ryan C.M."/>
            <person name="Banfield J.F."/>
        </authorList>
    </citation>
    <scope>NUCLEOTIDE SEQUENCE [LARGE SCALE GENOMIC DNA]</scope>
    <source>
        <strain evidence="2">CG11_big_fil_rev_8_21_14_0_20_45_26</strain>
    </source>
</reference>
<dbReference type="PANTHER" id="PTHR42883">
    <property type="entry name" value="GLUCOSE-1-PHOSPHATE THYMIDYLTRANSFERASE"/>
    <property type="match status" value="1"/>
</dbReference>
<dbReference type="EMBL" id="PCVY01000063">
    <property type="protein sequence ID" value="PIQ85699.1"/>
    <property type="molecule type" value="Genomic_DNA"/>
</dbReference>
<dbReference type="Gene3D" id="3.90.550.10">
    <property type="entry name" value="Spore Coat Polysaccharide Biosynthesis Protein SpsA, Chain A"/>
    <property type="match status" value="1"/>
</dbReference>
<evidence type="ECO:0000313" key="2">
    <source>
        <dbReference type="EMBL" id="PIQ85699.1"/>
    </source>
</evidence>
<dbReference type="Pfam" id="PF00483">
    <property type="entry name" value="NTP_transferase"/>
    <property type="match status" value="1"/>
</dbReference>
<name>A0A2H0LMQ9_9BACT</name>
<accession>A0A2H0LMQ9</accession>
<proteinExistence type="predicted"/>
<dbReference type="InterPro" id="IPR029044">
    <property type="entry name" value="Nucleotide-diphossugar_trans"/>
</dbReference>
<dbReference type="PANTHER" id="PTHR42883:SF2">
    <property type="entry name" value="THYMIDYLYLTRANSFERASE"/>
    <property type="match status" value="1"/>
</dbReference>